<keyword evidence="2 4" id="KW-0238">DNA-binding</keyword>
<organism evidence="7 8">
    <name type="scientific">Lederbergia citri</name>
    <dbReference type="NCBI Taxonomy" id="2833580"/>
    <lineage>
        <taxon>Bacteria</taxon>
        <taxon>Bacillati</taxon>
        <taxon>Bacillota</taxon>
        <taxon>Bacilli</taxon>
        <taxon>Bacillales</taxon>
        <taxon>Bacillaceae</taxon>
        <taxon>Lederbergia</taxon>
    </lineage>
</organism>
<accession>A0A942YGC6</accession>
<protein>
    <submittedName>
        <fullName evidence="7">Tyrosine-type recombinase/integrase</fullName>
    </submittedName>
</protein>
<dbReference type="PANTHER" id="PTHR30349">
    <property type="entry name" value="PHAGE INTEGRASE-RELATED"/>
    <property type="match status" value="1"/>
</dbReference>
<dbReference type="GO" id="GO:0003677">
    <property type="term" value="F:DNA binding"/>
    <property type="evidence" value="ECO:0007669"/>
    <property type="project" value="UniProtKB-UniRule"/>
</dbReference>
<evidence type="ECO:0000256" key="3">
    <source>
        <dbReference type="ARBA" id="ARBA00023172"/>
    </source>
</evidence>
<evidence type="ECO:0000256" key="1">
    <source>
        <dbReference type="ARBA" id="ARBA00022908"/>
    </source>
</evidence>
<dbReference type="PROSITE" id="PS51900">
    <property type="entry name" value="CB"/>
    <property type="match status" value="1"/>
</dbReference>
<dbReference type="PROSITE" id="PS51898">
    <property type="entry name" value="TYR_RECOMBINASE"/>
    <property type="match status" value="1"/>
</dbReference>
<evidence type="ECO:0000259" key="6">
    <source>
        <dbReference type="PROSITE" id="PS51900"/>
    </source>
</evidence>
<keyword evidence="3" id="KW-0233">DNA recombination</keyword>
<dbReference type="InterPro" id="IPR044068">
    <property type="entry name" value="CB"/>
</dbReference>
<keyword evidence="8" id="KW-1185">Reference proteome</keyword>
<evidence type="ECO:0000259" key="5">
    <source>
        <dbReference type="PROSITE" id="PS51898"/>
    </source>
</evidence>
<dbReference type="InterPro" id="IPR011010">
    <property type="entry name" value="DNA_brk_join_enz"/>
</dbReference>
<dbReference type="Pfam" id="PF02899">
    <property type="entry name" value="Phage_int_SAM_1"/>
    <property type="match status" value="1"/>
</dbReference>
<sequence>MARKTVKAEWLSQINKAAGRSISEKIISFDGAVADYLEHGEIKGLSEFTVKSYQKELKELRRVFVNNNVDLSDIRALSERDFAAFVKSQLDAGFARTTINVRLRTAKLFGNFCVRKKYTDENFASNVSTLKVRHEIGATFTRAQLKRLLDTPDITTFEGVRDLTIMRMFADTGMRLSELTSINLQDVSMADRSINLQRTKNRYARRIPLTKRLYSLLSIYLRIRGVNGSTDSLFITAGDEPINNRTVQYQIREHGRRSGVLSEVQCSPHVFRRTFAKFKIQAGVDIFTLQALMGHSDIGELRNYVAIYSTDLDDAIEKGAEYS</sequence>
<evidence type="ECO:0000256" key="4">
    <source>
        <dbReference type="PROSITE-ProRule" id="PRU01248"/>
    </source>
</evidence>
<comment type="caution">
    <text evidence="7">The sequence shown here is derived from an EMBL/GenBank/DDBJ whole genome shotgun (WGS) entry which is preliminary data.</text>
</comment>
<dbReference type="AlphaFoldDB" id="A0A942YGC6"/>
<evidence type="ECO:0000313" key="8">
    <source>
        <dbReference type="Proteomes" id="UP000681414"/>
    </source>
</evidence>
<reference evidence="7 8" key="1">
    <citation type="submission" date="2021-05" db="EMBL/GenBank/DDBJ databases">
        <title>Novel Bacillus species.</title>
        <authorList>
            <person name="Liu G."/>
        </authorList>
    </citation>
    <scope>NUCLEOTIDE SEQUENCE [LARGE SCALE GENOMIC DNA]</scope>
    <source>
        <strain evidence="8">FJAT-49780</strain>
    </source>
</reference>
<dbReference type="InterPro" id="IPR004107">
    <property type="entry name" value="Integrase_SAM-like_N"/>
</dbReference>
<dbReference type="InterPro" id="IPR050090">
    <property type="entry name" value="Tyrosine_recombinase_XerCD"/>
</dbReference>
<dbReference type="SUPFAM" id="SSF56349">
    <property type="entry name" value="DNA breaking-rejoining enzymes"/>
    <property type="match status" value="1"/>
</dbReference>
<name>A0A942YGC6_9BACI</name>
<dbReference type="GO" id="GO:0006310">
    <property type="term" value="P:DNA recombination"/>
    <property type="evidence" value="ECO:0007669"/>
    <property type="project" value="UniProtKB-KW"/>
</dbReference>
<proteinExistence type="predicted"/>
<gene>
    <name evidence="7" type="ORF">KHA97_10025</name>
</gene>
<evidence type="ECO:0000256" key="2">
    <source>
        <dbReference type="ARBA" id="ARBA00023125"/>
    </source>
</evidence>
<feature type="domain" description="Core-binding (CB)" evidence="6">
    <location>
        <begin position="27"/>
        <end position="114"/>
    </location>
</feature>
<dbReference type="Pfam" id="PF00589">
    <property type="entry name" value="Phage_integrase"/>
    <property type="match status" value="1"/>
</dbReference>
<dbReference type="Gene3D" id="1.10.150.130">
    <property type="match status" value="1"/>
</dbReference>
<dbReference type="PANTHER" id="PTHR30349:SF81">
    <property type="entry name" value="TYROSINE RECOMBINASE XERC"/>
    <property type="match status" value="1"/>
</dbReference>
<feature type="domain" description="Tyr recombinase" evidence="5">
    <location>
        <begin position="135"/>
        <end position="323"/>
    </location>
</feature>
<dbReference type="RefSeq" id="WP_213124612.1">
    <property type="nucleotide sequence ID" value="NZ_JAGYPG010000002.1"/>
</dbReference>
<keyword evidence="1" id="KW-0229">DNA integration</keyword>
<dbReference type="Proteomes" id="UP000681414">
    <property type="component" value="Unassembled WGS sequence"/>
</dbReference>
<dbReference type="GO" id="GO:0015074">
    <property type="term" value="P:DNA integration"/>
    <property type="evidence" value="ECO:0007669"/>
    <property type="project" value="UniProtKB-KW"/>
</dbReference>
<dbReference type="InterPro" id="IPR013762">
    <property type="entry name" value="Integrase-like_cat_sf"/>
</dbReference>
<evidence type="ECO:0000313" key="7">
    <source>
        <dbReference type="EMBL" id="MBS4195392.1"/>
    </source>
</evidence>
<dbReference type="EMBL" id="JAGYPG010000002">
    <property type="protein sequence ID" value="MBS4195392.1"/>
    <property type="molecule type" value="Genomic_DNA"/>
</dbReference>
<dbReference type="InterPro" id="IPR002104">
    <property type="entry name" value="Integrase_catalytic"/>
</dbReference>
<dbReference type="InterPro" id="IPR010998">
    <property type="entry name" value="Integrase_recombinase_N"/>
</dbReference>
<dbReference type="Gene3D" id="1.10.443.10">
    <property type="entry name" value="Intergrase catalytic core"/>
    <property type="match status" value="1"/>
</dbReference>